<sequence length="197" mass="22033">MPDLHARTLVEAHLFINLTLAGGTASEEVARDHERWTTLTEGEDSWTLRFDGPPDAGAGEPIELQVPYASEAEAREEGARFGVGISEVLDPGQWQIVSAGYARRVVDEDLRFAEDPTGRDRYESVVKGWEYARDAAAEVLKFMPPGVDEVPPAAFWTEMGRAAHEREPDRFTRSRLNDDIAFYQESLDTFTALYADI</sequence>
<comment type="caution">
    <text evidence="1">The sequence shown here is derived from an EMBL/GenBank/DDBJ whole genome shotgun (WGS) entry which is preliminary data.</text>
</comment>
<reference evidence="1" key="1">
    <citation type="submission" date="2023-03" db="EMBL/GenBank/DDBJ databases">
        <title>Actinoallomurus iriomotensis NBRC 103681.</title>
        <authorList>
            <person name="Ichikawa N."/>
            <person name="Sato H."/>
            <person name="Tonouchi N."/>
        </authorList>
    </citation>
    <scope>NUCLEOTIDE SEQUENCE</scope>
    <source>
        <strain evidence="1">NBRC 103681</strain>
    </source>
</reference>
<name>A0A9W6RF81_9ACTN</name>
<gene>
    <name evidence="1" type="ORF">Airi01_029650</name>
</gene>
<dbReference type="RefSeq" id="WP_285620726.1">
    <property type="nucleotide sequence ID" value="NZ_BSTJ01000003.1"/>
</dbReference>
<dbReference type="Proteomes" id="UP001165135">
    <property type="component" value="Unassembled WGS sequence"/>
</dbReference>
<organism evidence="1 2">
    <name type="scientific">Actinoallomurus iriomotensis</name>
    <dbReference type="NCBI Taxonomy" id="478107"/>
    <lineage>
        <taxon>Bacteria</taxon>
        <taxon>Bacillati</taxon>
        <taxon>Actinomycetota</taxon>
        <taxon>Actinomycetes</taxon>
        <taxon>Streptosporangiales</taxon>
        <taxon>Thermomonosporaceae</taxon>
        <taxon>Actinoallomurus</taxon>
    </lineage>
</organism>
<accession>A0A9W6RF81</accession>
<evidence type="ECO:0000313" key="2">
    <source>
        <dbReference type="Proteomes" id="UP001165135"/>
    </source>
</evidence>
<dbReference type="EMBL" id="BSTJ01000003">
    <property type="protein sequence ID" value="GLY74698.1"/>
    <property type="molecule type" value="Genomic_DNA"/>
</dbReference>
<evidence type="ECO:0000313" key="1">
    <source>
        <dbReference type="EMBL" id="GLY74698.1"/>
    </source>
</evidence>
<proteinExistence type="predicted"/>
<dbReference type="AlphaFoldDB" id="A0A9W6RF81"/>
<protein>
    <submittedName>
        <fullName evidence="1">Uncharacterized protein</fullName>
    </submittedName>
</protein>